<evidence type="ECO:0000256" key="6">
    <source>
        <dbReference type="ARBA" id="ARBA00023134"/>
    </source>
</evidence>
<feature type="domain" description="Era-type G" evidence="11">
    <location>
        <begin position="2"/>
        <end position="173"/>
    </location>
</feature>
<feature type="region of interest" description="G1" evidence="8">
    <location>
        <begin position="10"/>
        <end position="17"/>
    </location>
</feature>
<evidence type="ECO:0000259" key="10">
    <source>
        <dbReference type="PROSITE" id="PS50823"/>
    </source>
</evidence>
<reference evidence="13" key="1">
    <citation type="submission" date="2015-09" db="EMBL/GenBank/DDBJ databases">
        <authorList>
            <person name="Daims H."/>
        </authorList>
    </citation>
    <scope>NUCLEOTIDE SEQUENCE [LARGE SCALE GENOMIC DNA]</scope>
</reference>
<keyword evidence="7" id="KW-0963">Cytoplasm</keyword>
<dbReference type="PANTHER" id="PTHR42698:SF1">
    <property type="entry name" value="GTPASE ERA, MITOCHONDRIAL"/>
    <property type="match status" value="1"/>
</dbReference>
<feature type="domain" description="KH type-2" evidence="10">
    <location>
        <begin position="196"/>
        <end position="280"/>
    </location>
</feature>
<dbReference type="CDD" id="cd22534">
    <property type="entry name" value="KH-II_Era"/>
    <property type="match status" value="1"/>
</dbReference>
<evidence type="ECO:0000256" key="5">
    <source>
        <dbReference type="ARBA" id="ARBA00022884"/>
    </source>
</evidence>
<comment type="subcellular location">
    <subcellularLocation>
        <location evidence="7">Cytoplasm</location>
    </subcellularLocation>
    <subcellularLocation>
        <location evidence="7">Cell membrane</location>
        <topology evidence="7">Peripheral membrane protein</topology>
    </subcellularLocation>
</comment>
<dbReference type="Gene3D" id="3.30.300.20">
    <property type="match status" value="1"/>
</dbReference>
<dbReference type="Pfam" id="PF07650">
    <property type="entry name" value="KH_2"/>
    <property type="match status" value="1"/>
</dbReference>
<dbReference type="SUPFAM" id="SSF52540">
    <property type="entry name" value="P-loop containing nucleoside triphosphate hydrolases"/>
    <property type="match status" value="1"/>
</dbReference>
<dbReference type="EMBL" id="LN885086">
    <property type="protein sequence ID" value="CUQ67348.1"/>
    <property type="molecule type" value="Genomic_DNA"/>
</dbReference>
<sequence length="294" mass="32809">MKFGTVAIIGRSNVGKSTLLNRLLGEKIAIVSDKPQTTRTRILGVLSIPEGQIAFLDTPGLHKPMHLLNRRMIRTAIEAAEEADLLYVLMEATCLPGPGDLAVVASVKEAVAKRRRPVVLVVTKIDLINKFKLLPVLEQYAGLYPWTEIVPVSGQTGDNVDRLLAVTVPYLPEGEGAYGDDMVTDQTMRTLAAEMIREKILQATEEEVPYSVAVEIESFKEEGRLARIHASIFVERESQKGIVIGKQGERLKAVCTEARRDMERLFGVKVFLQAWVKVREAWREDERTLVELGY</sequence>
<dbReference type="Gene3D" id="3.40.50.300">
    <property type="entry name" value="P-loop containing nucleotide triphosphate hydrolases"/>
    <property type="match status" value="1"/>
</dbReference>
<dbReference type="OrthoDB" id="9805918at2"/>
<keyword evidence="5 7" id="KW-0694">RNA-binding</keyword>
<keyword evidence="7" id="KW-1003">Cell membrane</keyword>
<dbReference type="STRING" id="1715989.NITINOP_2376"/>
<dbReference type="GO" id="GO:0070181">
    <property type="term" value="F:small ribosomal subunit rRNA binding"/>
    <property type="evidence" value="ECO:0007669"/>
    <property type="project" value="UniProtKB-UniRule"/>
</dbReference>
<dbReference type="GO" id="GO:0043024">
    <property type="term" value="F:ribosomal small subunit binding"/>
    <property type="evidence" value="ECO:0007669"/>
    <property type="project" value="TreeGrafter"/>
</dbReference>
<dbReference type="RefSeq" id="WP_062485609.1">
    <property type="nucleotide sequence ID" value="NZ_LN885086.1"/>
</dbReference>
<dbReference type="InterPro" id="IPR015946">
    <property type="entry name" value="KH_dom-like_a/b"/>
</dbReference>
<keyword evidence="7" id="KW-0699">rRNA-binding</keyword>
<dbReference type="GO" id="GO:0003924">
    <property type="term" value="F:GTPase activity"/>
    <property type="evidence" value="ECO:0007669"/>
    <property type="project" value="UniProtKB-UniRule"/>
</dbReference>
<dbReference type="InterPro" id="IPR006073">
    <property type="entry name" value="GTP-bd"/>
</dbReference>
<dbReference type="InterPro" id="IPR005662">
    <property type="entry name" value="GTPase_Era-like"/>
</dbReference>
<dbReference type="InterPro" id="IPR009019">
    <property type="entry name" value="KH_sf_prok-type"/>
</dbReference>
<dbReference type="InterPro" id="IPR030388">
    <property type="entry name" value="G_ERA_dom"/>
</dbReference>
<dbReference type="PANTHER" id="PTHR42698">
    <property type="entry name" value="GTPASE ERA"/>
    <property type="match status" value="1"/>
</dbReference>
<keyword evidence="3 7" id="KW-0690">Ribosome biogenesis</keyword>
<feature type="region of interest" description="G4" evidence="8">
    <location>
        <begin position="123"/>
        <end position="126"/>
    </location>
</feature>
<dbReference type="AlphaFoldDB" id="A0A0S4KY53"/>
<evidence type="ECO:0000313" key="12">
    <source>
        <dbReference type="EMBL" id="CUQ67348.1"/>
    </source>
</evidence>
<dbReference type="InterPro" id="IPR005225">
    <property type="entry name" value="Small_GTP-bd"/>
</dbReference>
<evidence type="ECO:0000313" key="13">
    <source>
        <dbReference type="Proteomes" id="UP000066284"/>
    </source>
</evidence>
<evidence type="ECO:0000256" key="7">
    <source>
        <dbReference type="HAMAP-Rule" id="MF_00367"/>
    </source>
</evidence>
<dbReference type="Proteomes" id="UP000066284">
    <property type="component" value="Chromosome 1"/>
</dbReference>
<gene>
    <name evidence="7 12" type="primary">era</name>
    <name evidence="12" type="ORF">NITINOP_2376</name>
</gene>
<dbReference type="GO" id="GO:0005829">
    <property type="term" value="C:cytosol"/>
    <property type="evidence" value="ECO:0007669"/>
    <property type="project" value="TreeGrafter"/>
</dbReference>
<dbReference type="Pfam" id="PF01926">
    <property type="entry name" value="MMR_HSR1"/>
    <property type="match status" value="1"/>
</dbReference>
<dbReference type="PROSITE" id="PS51713">
    <property type="entry name" value="G_ERA"/>
    <property type="match status" value="1"/>
</dbReference>
<feature type="binding site" evidence="7">
    <location>
        <begin position="123"/>
        <end position="126"/>
    </location>
    <ligand>
        <name>GTP</name>
        <dbReference type="ChEBI" id="CHEBI:37565"/>
    </ligand>
</feature>
<evidence type="ECO:0000256" key="1">
    <source>
        <dbReference type="ARBA" id="ARBA00007921"/>
    </source>
</evidence>
<dbReference type="PROSITE" id="PS50823">
    <property type="entry name" value="KH_TYPE_2"/>
    <property type="match status" value="1"/>
</dbReference>
<dbReference type="NCBIfam" id="NF000908">
    <property type="entry name" value="PRK00089.1"/>
    <property type="match status" value="1"/>
</dbReference>
<keyword evidence="13" id="KW-1185">Reference proteome</keyword>
<feature type="region of interest" description="G3" evidence="8">
    <location>
        <begin position="57"/>
        <end position="60"/>
    </location>
</feature>
<comment type="function">
    <text evidence="7">An essential GTPase that binds both GDP and GTP, with rapid nucleotide exchange. Plays a role in 16S rRNA processing and 30S ribosomal subunit biogenesis and possibly also in cell cycle regulation and energy metabolism.</text>
</comment>
<dbReference type="FunFam" id="3.30.300.20:FF:000003">
    <property type="entry name" value="GTPase Era"/>
    <property type="match status" value="1"/>
</dbReference>
<comment type="subunit">
    <text evidence="7">Monomer.</text>
</comment>
<dbReference type="SUPFAM" id="SSF54814">
    <property type="entry name" value="Prokaryotic type KH domain (KH-domain type II)"/>
    <property type="match status" value="1"/>
</dbReference>
<keyword evidence="7" id="KW-0472">Membrane</keyword>
<dbReference type="InterPro" id="IPR004044">
    <property type="entry name" value="KH_dom_type_2"/>
</dbReference>
<dbReference type="InterPro" id="IPR027417">
    <property type="entry name" value="P-loop_NTPase"/>
</dbReference>
<feature type="binding site" evidence="7">
    <location>
        <begin position="57"/>
        <end position="61"/>
    </location>
    <ligand>
        <name>GTP</name>
        <dbReference type="ChEBI" id="CHEBI:37565"/>
    </ligand>
</feature>
<name>A0A0S4KY53_9BACT</name>
<evidence type="ECO:0000259" key="11">
    <source>
        <dbReference type="PROSITE" id="PS51713"/>
    </source>
</evidence>
<dbReference type="NCBIfam" id="TIGR00436">
    <property type="entry name" value="era"/>
    <property type="match status" value="1"/>
</dbReference>
<protein>
    <recommendedName>
        <fullName evidence="2 7">GTPase Era</fullName>
    </recommendedName>
</protein>
<evidence type="ECO:0000256" key="2">
    <source>
        <dbReference type="ARBA" id="ARBA00020484"/>
    </source>
</evidence>
<accession>A0A0S4KY53</accession>
<dbReference type="GO" id="GO:0005886">
    <property type="term" value="C:plasma membrane"/>
    <property type="evidence" value="ECO:0007669"/>
    <property type="project" value="UniProtKB-SubCell"/>
</dbReference>
<feature type="region of interest" description="G5" evidence="8">
    <location>
        <begin position="152"/>
        <end position="154"/>
    </location>
</feature>
<comment type="similarity">
    <text evidence="1 7 8 9">Belongs to the TRAFAC class TrmE-Era-EngA-EngB-Septin-like GTPase superfamily. Era GTPase family.</text>
</comment>
<dbReference type="KEGG" id="nio:NITINOP_2376"/>
<organism evidence="12 13">
    <name type="scientific">Candidatus Nitrospira inopinata</name>
    <dbReference type="NCBI Taxonomy" id="1715989"/>
    <lineage>
        <taxon>Bacteria</taxon>
        <taxon>Pseudomonadati</taxon>
        <taxon>Nitrospirota</taxon>
        <taxon>Nitrospiria</taxon>
        <taxon>Nitrospirales</taxon>
        <taxon>Nitrospiraceae</taxon>
        <taxon>Nitrospira</taxon>
    </lineage>
</organism>
<dbReference type="HAMAP" id="MF_00367">
    <property type="entry name" value="GTPase_Era"/>
    <property type="match status" value="1"/>
</dbReference>
<dbReference type="NCBIfam" id="TIGR00231">
    <property type="entry name" value="small_GTP"/>
    <property type="match status" value="1"/>
</dbReference>
<dbReference type="CDD" id="cd04163">
    <property type="entry name" value="Era"/>
    <property type="match status" value="1"/>
</dbReference>
<proteinExistence type="inferred from homology"/>
<dbReference type="GO" id="GO:0000028">
    <property type="term" value="P:ribosomal small subunit assembly"/>
    <property type="evidence" value="ECO:0007669"/>
    <property type="project" value="TreeGrafter"/>
</dbReference>
<keyword evidence="4 7" id="KW-0547">Nucleotide-binding</keyword>
<evidence type="ECO:0000256" key="3">
    <source>
        <dbReference type="ARBA" id="ARBA00022517"/>
    </source>
</evidence>
<keyword evidence="6 7" id="KW-0342">GTP-binding</keyword>
<evidence type="ECO:0000256" key="9">
    <source>
        <dbReference type="RuleBase" id="RU003761"/>
    </source>
</evidence>
<dbReference type="GO" id="GO:0005525">
    <property type="term" value="F:GTP binding"/>
    <property type="evidence" value="ECO:0007669"/>
    <property type="project" value="UniProtKB-UniRule"/>
</dbReference>
<evidence type="ECO:0000256" key="4">
    <source>
        <dbReference type="ARBA" id="ARBA00022741"/>
    </source>
</evidence>
<comment type="caution">
    <text evidence="7">Lacks conserved residue(s) required for the propagation of feature annotation.</text>
</comment>
<feature type="region of interest" description="G2" evidence="8">
    <location>
        <begin position="36"/>
        <end position="40"/>
    </location>
</feature>
<evidence type="ECO:0000256" key="8">
    <source>
        <dbReference type="PROSITE-ProRule" id="PRU01050"/>
    </source>
</evidence>